<evidence type="ECO:0000259" key="4">
    <source>
        <dbReference type="PROSITE" id="PS50987"/>
    </source>
</evidence>
<dbReference type="OrthoDB" id="9799175at2"/>
<dbReference type="SMART" id="SM00418">
    <property type="entry name" value="HTH_ARSR"/>
    <property type="match status" value="1"/>
</dbReference>
<dbReference type="Pfam" id="PF01022">
    <property type="entry name" value="HTH_5"/>
    <property type="match status" value="1"/>
</dbReference>
<dbReference type="EMBL" id="CP060286">
    <property type="protein sequence ID" value="QNK40662.1"/>
    <property type="molecule type" value="Genomic_DNA"/>
</dbReference>
<dbReference type="NCBIfam" id="NF033788">
    <property type="entry name" value="HTH_metalloreg"/>
    <property type="match status" value="1"/>
</dbReference>
<reference evidence="5 7" key="1">
    <citation type="submission" date="2019-09" db="EMBL/GenBank/DDBJ databases">
        <title>Genome sequence of Clostridium sp. EA1.</title>
        <authorList>
            <person name="Poehlein A."/>
            <person name="Bengelsdorf F.R."/>
            <person name="Daniel R."/>
        </authorList>
    </citation>
    <scope>NUCLEOTIDE SEQUENCE [LARGE SCALE GENOMIC DNA]</scope>
    <source>
        <strain evidence="5 7">EA1</strain>
    </source>
</reference>
<dbReference type="RefSeq" id="WP_066643697.1">
    <property type="nucleotide sequence ID" value="NZ_CP060286.1"/>
</dbReference>
<dbReference type="InterPro" id="IPR036388">
    <property type="entry name" value="WH-like_DNA-bd_sf"/>
</dbReference>
<organism evidence="5 7">
    <name type="scientific">Caproicibacter fermentans</name>
    <dbReference type="NCBI Taxonomy" id="2576756"/>
    <lineage>
        <taxon>Bacteria</taxon>
        <taxon>Bacillati</taxon>
        <taxon>Bacillota</taxon>
        <taxon>Clostridia</taxon>
        <taxon>Eubacteriales</taxon>
        <taxon>Acutalibacteraceae</taxon>
        <taxon>Caproicibacter</taxon>
    </lineage>
</organism>
<evidence type="ECO:0000256" key="3">
    <source>
        <dbReference type="ARBA" id="ARBA00023163"/>
    </source>
</evidence>
<dbReference type="InterPro" id="IPR051081">
    <property type="entry name" value="HTH_MetalResp_TranReg"/>
</dbReference>
<sequence>MDRMLVLKAISDETRMKIMSLLLHHNYCVRALARKLNLSEGAVSQHLKVLRDAGLLTGEKKGYFMHYDVNREVLHALAADIETLASMERELCTPEESGCHSSEQEYCHTQKHGNEEVRESCHGADFAKGGNGHEHPGHCHCHKSE</sequence>
<dbReference type="Gene3D" id="1.10.10.10">
    <property type="entry name" value="Winged helix-like DNA-binding domain superfamily/Winged helix DNA-binding domain"/>
    <property type="match status" value="1"/>
</dbReference>
<feature type="domain" description="HTH arsR-type" evidence="4">
    <location>
        <begin position="1"/>
        <end position="89"/>
    </location>
</feature>
<evidence type="ECO:0000256" key="1">
    <source>
        <dbReference type="ARBA" id="ARBA00023015"/>
    </source>
</evidence>
<name>A0A6N8HXW5_9FIRM</name>
<dbReference type="PRINTS" id="PR00778">
    <property type="entry name" value="HTHARSR"/>
</dbReference>
<keyword evidence="2" id="KW-0238">DNA-binding</keyword>
<evidence type="ECO:0000313" key="8">
    <source>
        <dbReference type="Proteomes" id="UP000515909"/>
    </source>
</evidence>
<dbReference type="PANTHER" id="PTHR33154">
    <property type="entry name" value="TRANSCRIPTIONAL REGULATOR, ARSR FAMILY"/>
    <property type="match status" value="1"/>
</dbReference>
<dbReference type="GO" id="GO:0003677">
    <property type="term" value="F:DNA binding"/>
    <property type="evidence" value="ECO:0007669"/>
    <property type="project" value="UniProtKB-KW"/>
</dbReference>
<dbReference type="SUPFAM" id="SSF46785">
    <property type="entry name" value="Winged helix' DNA-binding domain"/>
    <property type="match status" value="1"/>
</dbReference>
<dbReference type="InterPro" id="IPR011991">
    <property type="entry name" value="ArsR-like_HTH"/>
</dbReference>
<dbReference type="GO" id="GO:0003700">
    <property type="term" value="F:DNA-binding transcription factor activity"/>
    <property type="evidence" value="ECO:0007669"/>
    <property type="project" value="InterPro"/>
</dbReference>
<dbReference type="InterPro" id="IPR001845">
    <property type="entry name" value="HTH_ArsR_DNA-bd_dom"/>
</dbReference>
<dbReference type="InterPro" id="IPR036390">
    <property type="entry name" value="WH_DNA-bd_sf"/>
</dbReference>
<reference evidence="6 8" key="2">
    <citation type="submission" date="2020-08" db="EMBL/GenBank/DDBJ databases">
        <title>The isolate Caproiciproducens sp. 7D4C2 produces n-caproate at mildly acidic conditions from hexoses: genome and rBOX comparison with related strains and chain-elongating bacteria.</title>
        <authorList>
            <person name="Esquivel-Elizondo S."/>
            <person name="Bagci C."/>
            <person name="Temovska M."/>
            <person name="Jeon B.S."/>
            <person name="Bessarab I."/>
            <person name="Williams R.B.H."/>
            <person name="Huson D.H."/>
            <person name="Angenent L.T."/>
        </authorList>
    </citation>
    <scope>NUCLEOTIDE SEQUENCE [LARGE SCALE GENOMIC DNA]</scope>
    <source>
        <strain evidence="6 8">7D4C2</strain>
    </source>
</reference>
<accession>A0A7G8TAM1</accession>
<dbReference type="Proteomes" id="UP000515909">
    <property type="component" value="Chromosome"/>
</dbReference>
<accession>A0A6N8HXW5</accession>
<dbReference type="PROSITE" id="PS50987">
    <property type="entry name" value="HTH_ARSR_2"/>
    <property type="match status" value="1"/>
</dbReference>
<evidence type="ECO:0000313" key="5">
    <source>
        <dbReference type="EMBL" id="MVB10539.1"/>
    </source>
</evidence>
<keyword evidence="3" id="KW-0804">Transcription</keyword>
<dbReference type="EMBL" id="VWXL01000041">
    <property type="protein sequence ID" value="MVB10539.1"/>
    <property type="molecule type" value="Genomic_DNA"/>
</dbReference>
<dbReference type="PANTHER" id="PTHR33154:SF18">
    <property type="entry name" value="ARSENICAL RESISTANCE OPERON REPRESSOR"/>
    <property type="match status" value="1"/>
</dbReference>
<dbReference type="KEGG" id="cfem:HCR03_18945"/>
<protein>
    <submittedName>
        <fullName evidence="5">Bacterial regulatory protein, arsR family</fullName>
    </submittedName>
    <submittedName>
        <fullName evidence="6">Winged helix-turn-helix transcriptional regulator</fullName>
    </submittedName>
</protein>
<evidence type="ECO:0000313" key="6">
    <source>
        <dbReference type="EMBL" id="QNK40662.1"/>
    </source>
</evidence>
<evidence type="ECO:0000313" key="7">
    <source>
        <dbReference type="Proteomes" id="UP000469440"/>
    </source>
</evidence>
<keyword evidence="7" id="KW-1185">Reference proteome</keyword>
<evidence type="ECO:0000256" key="2">
    <source>
        <dbReference type="ARBA" id="ARBA00023125"/>
    </source>
</evidence>
<gene>
    <name evidence="5" type="ORF">CAFE_12330</name>
    <name evidence="6" type="ORF">HCR03_18945</name>
</gene>
<dbReference type="CDD" id="cd00090">
    <property type="entry name" value="HTH_ARSR"/>
    <property type="match status" value="1"/>
</dbReference>
<keyword evidence="1" id="KW-0805">Transcription regulation</keyword>
<dbReference type="AlphaFoldDB" id="A0A6N8HXW5"/>
<dbReference type="Proteomes" id="UP000469440">
    <property type="component" value="Unassembled WGS sequence"/>
</dbReference>
<proteinExistence type="predicted"/>